<dbReference type="Proteomes" id="UP001371456">
    <property type="component" value="Unassembled WGS sequence"/>
</dbReference>
<dbReference type="AlphaFoldDB" id="A0AAN8U4G4"/>
<gene>
    <name evidence="2" type="ORF">RDI58_001113</name>
</gene>
<name>A0AAN8U4G4_SOLBU</name>
<dbReference type="Pfam" id="PF11926">
    <property type="entry name" value="DUF3444"/>
    <property type="match status" value="1"/>
</dbReference>
<dbReference type="PANTHER" id="PTHR45089:SF24">
    <property type="entry name" value="DNAJ HEAT SHOCK N-TERMINAL DOMAIN-CONTAINING PROTEIN"/>
    <property type="match status" value="1"/>
</dbReference>
<proteinExistence type="predicted"/>
<dbReference type="EMBL" id="JBANQN010000001">
    <property type="protein sequence ID" value="KAK6803329.1"/>
    <property type="molecule type" value="Genomic_DNA"/>
</dbReference>
<feature type="domain" description="DUF3444" evidence="1">
    <location>
        <begin position="6"/>
        <end position="165"/>
    </location>
</feature>
<sequence>MTKLKIFEYVDTNFSNFDKENDESCFKFWQVWAAYDTLVSMPRFYVVIKKILYPAFKLCITWLEPESMNEDETKCLYKGFPASCARFGLGNSEDIEDLPMFSHLACSMNGSKYDAIKIFPLEGETWLLSKDWDLTHLRSNKNSNYEFIEVLSNYVDSIGVDVAYLIVEIVDVSDNYVDVKFLEWAKGCKSVHKA</sequence>
<protein>
    <recommendedName>
        <fullName evidence="1">DUF3444 domain-containing protein</fullName>
    </recommendedName>
</protein>
<evidence type="ECO:0000313" key="2">
    <source>
        <dbReference type="EMBL" id="KAK6803329.1"/>
    </source>
</evidence>
<reference evidence="2 3" key="1">
    <citation type="submission" date="2024-02" db="EMBL/GenBank/DDBJ databases">
        <title>de novo genome assembly of Solanum bulbocastanum strain 11H21.</title>
        <authorList>
            <person name="Hosaka A.J."/>
        </authorList>
    </citation>
    <scope>NUCLEOTIDE SEQUENCE [LARGE SCALE GENOMIC DNA]</scope>
    <source>
        <tissue evidence="2">Young leaves</tissue>
    </source>
</reference>
<organism evidence="2 3">
    <name type="scientific">Solanum bulbocastanum</name>
    <name type="common">Wild potato</name>
    <dbReference type="NCBI Taxonomy" id="147425"/>
    <lineage>
        <taxon>Eukaryota</taxon>
        <taxon>Viridiplantae</taxon>
        <taxon>Streptophyta</taxon>
        <taxon>Embryophyta</taxon>
        <taxon>Tracheophyta</taxon>
        <taxon>Spermatophyta</taxon>
        <taxon>Magnoliopsida</taxon>
        <taxon>eudicotyledons</taxon>
        <taxon>Gunneridae</taxon>
        <taxon>Pentapetalae</taxon>
        <taxon>asterids</taxon>
        <taxon>lamiids</taxon>
        <taxon>Solanales</taxon>
        <taxon>Solanaceae</taxon>
        <taxon>Solanoideae</taxon>
        <taxon>Solaneae</taxon>
        <taxon>Solanum</taxon>
    </lineage>
</organism>
<evidence type="ECO:0000313" key="3">
    <source>
        <dbReference type="Proteomes" id="UP001371456"/>
    </source>
</evidence>
<accession>A0AAN8U4G4</accession>
<keyword evidence="3" id="KW-1185">Reference proteome</keyword>
<dbReference type="PANTHER" id="PTHR45089">
    <property type="entry name" value="DNAJ HEAT SHOCK AMINO-TERMINAL DOMAIN PROTEIN-RELATED"/>
    <property type="match status" value="1"/>
</dbReference>
<comment type="caution">
    <text evidence="2">The sequence shown here is derived from an EMBL/GenBank/DDBJ whole genome shotgun (WGS) entry which is preliminary data.</text>
</comment>
<evidence type="ECO:0000259" key="1">
    <source>
        <dbReference type="Pfam" id="PF11926"/>
    </source>
</evidence>
<dbReference type="InterPro" id="IPR024593">
    <property type="entry name" value="DUF3444"/>
</dbReference>